<reference evidence="1" key="1">
    <citation type="journal article" date="2014" name="Int. J. Syst. Evol. Microbiol.">
        <title>Complete genome sequence of Corynebacterium casei LMG S-19264T (=DSM 44701T), isolated from a smear-ripened cheese.</title>
        <authorList>
            <consortium name="US DOE Joint Genome Institute (JGI-PGF)"/>
            <person name="Walter F."/>
            <person name="Albersmeier A."/>
            <person name="Kalinowski J."/>
            <person name="Ruckert C."/>
        </authorList>
    </citation>
    <scope>NUCLEOTIDE SEQUENCE</scope>
    <source>
        <strain evidence="1">CGMCC 4.3508</strain>
    </source>
</reference>
<organism evidence="1 2">
    <name type="scientific">Nocardia jinanensis</name>
    <dbReference type="NCBI Taxonomy" id="382504"/>
    <lineage>
        <taxon>Bacteria</taxon>
        <taxon>Bacillati</taxon>
        <taxon>Actinomycetota</taxon>
        <taxon>Actinomycetes</taxon>
        <taxon>Mycobacteriales</taxon>
        <taxon>Nocardiaceae</taxon>
        <taxon>Nocardia</taxon>
    </lineage>
</organism>
<evidence type="ECO:0000313" key="1">
    <source>
        <dbReference type="EMBL" id="GGL10589.1"/>
    </source>
</evidence>
<keyword evidence="2" id="KW-1185">Reference proteome</keyword>
<evidence type="ECO:0000313" key="2">
    <source>
        <dbReference type="Proteomes" id="UP000638263"/>
    </source>
</evidence>
<dbReference type="Pfam" id="PF19457">
    <property type="entry name" value="DUF5994"/>
    <property type="match status" value="1"/>
</dbReference>
<comment type="caution">
    <text evidence="1">The sequence shown here is derived from an EMBL/GenBank/DDBJ whole genome shotgun (WGS) entry which is preliminary data.</text>
</comment>
<dbReference type="AlphaFoldDB" id="A0A917VSM4"/>
<proteinExistence type="predicted"/>
<sequence>MVGRSKAVTGVSIITPQPNAFDARRRESSTRRLRLELDAADEKADGVWWPYSRDLVAELAGLFTVLQPGFGHVRRVIYHLDEWSTTPGELESAGRRIRLDGYRHRPARTLDIAGAGTTLTLRLITPAADADMSAVRQRWDSEGGAGPDIEAWLRARRRSAPRRGR</sequence>
<protein>
    <submittedName>
        <fullName evidence="1">Uncharacterized protein</fullName>
    </submittedName>
</protein>
<gene>
    <name evidence="1" type="ORF">GCM10011588_26250</name>
</gene>
<dbReference type="EMBL" id="BMMH01000004">
    <property type="protein sequence ID" value="GGL10589.1"/>
    <property type="molecule type" value="Genomic_DNA"/>
</dbReference>
<dbReference type="InterPro" id="IPR046036">
    <property type="entry name" value="DUF5994"/>
</dbReference>
<accession>A0A917VSM4</accession>
<name>A0A917VSM4_9NOCA</name>
<reference evidence="1" key="2">
    <citation type="submission" date="2020-09" db="EMBL/GenBank/DDBJ databases">
        <authorList>
            <person name="Sun Q."/>
            <person name="Zhou Y."/>
        </authorList>
    </citation>
    <scope>NUCLEOTIDE SEQUENCE</scope>
    <source>
        <strain evidence="1">CGMCC 4.3508</strain>
    </source>
</reference>
<dbReference type="Proteomes" id="UP000638263">
    <property type="component" value="Unassembled WGS sequence"/>
</dbReference>